<feature type="domain" description="DarT" evidence="7">
    <location>
        <begin position="1"/>
        <end position="152"/>
    </location>
</feature>
<comment type="caution">
    <text evidence="8">The sequence shown here is derived from an EMBL/GenBank/DDBJ whole genome shotgun (WGS) entry which is preliminary data.</text>
</comment>
<protein>
    <recommendedName>
        <fullName evidence="7">DarT domain-containing protein</fullName>
    </recommendedName>
</protein>
<dbReference type="Gene3D" id="1.10.3210.10">
    <property type="entry name" value="Hypothetical protein af1432"/>
    <property type="match status" value="1"/>
</dbReference>
<dbReference type="CDD" id="cd00077">
    <property type="entry name" value="HDc"/>
    <property type="match status" value="1"/>
</dbReference>
<keyword evidence="9" id="KW-1185">Reference proteome</keyword>
<gene>
    <name evidence="8" type="ORF">GGQ67_004659</name>
</gene>
<keyword evidence="1 6" id="KW-1277">Toxin-antitoxin system</keyword>
<comment type="caution">
    <text evidence="6">Lacks conserved residue(s) required for the propagation of feature annotation.</text>
</comment>
<dbReference type="GO" id="GO:0003677">
    <property type="term" value="F:DNA binding"/>
    <property type="evidence" value="ECO:0007669"/>
    <property type="project" value="UniProtKB-UniRule"/>
</dbReference>
<dbReference type="Pfam" id="PF14487">
    <property type="entry name" value="DarT"/>
    <property type="match status" value="1"/>
</dbReference>
<dbReference type="InterPro" id="IPR003607">
    <property type="entry name" value="HD/PDEase_dom"/>
</dbReference>
<keyword evidence="4" id="KW-0548">Nucleotidyltransferase</keyword>
<evidence type="ECO:0000313" key="8">
    <source>
        <dbReference type="EMBL" id="MBB3966966.1"/>
    </source>
</evidence>
<evidence type="ECO:0000256" key="5">
    <source>
        <dbReference type="ARBA" id="ARBA00023125"/>
    </source>
</evidence>
<evidence type="ECO:0000256" key="3">
    <source>
        <dbReference type="ARBA" id="ARBA00022679"/>
    </source>
</evidence>
<evidence type="ECO:0000256" key="6">
    <source>
        <dbReference type="PROSITE-ProRule" id="PRU01362"/>
    </source>
</evidence>
<name>A0A7W6D2I2_9HYPH</name>
<evidence type="ECO:0000259" key="7">
    <source>
        <dbReference type="PROSITE" id="PS52018"/>
    </source>
</evidence>
<evidence type="ECO:0000313" key="9">
    <source>
        <dbReference type="Proteomes" id="UP000582090"/>
    </source>
</evidence>
<proteinExistence type="inferred from homology"/>
<comment type="similarity">
    <text evidence="6">Belongs to the DarT ADP-ribosyltransferase family.</text>
</comment>
<accession>A0A7W6D2I2</accession>
<dbReference type="GO" id="GO:0016757">
    <property type="term" value="F:glycosyltransferase activity"/>
    <property type="evidence" value="ECO:0007669"/>
    <property type="project" value="UniProtKB-KW"/>
</dbReference>
<dbReference type="Proteomes" id="UP000582090">
    <property type="component" value="Unassembled WGS sequence"/>
</dbReference>
<evidence type="ECO:0000256" key="2">
    <source>
        <dbReference type="ARBA" id="ARBA00022676"/>
    </source>
</evidence>
<keyword evidence="2" id="KW-0328">Glycosyltransferase</keyword>
<dbReference type="InterPro" id="IPR029494">
    <property type="entry name" value="DarT"/>
</dbReference>
<evidence type="ECO:0000256" key="4">
    <source>
        <dbReference type="ARBA" id="ARBA00022695"/>
    </source>
</evidence>
<dbReference type="AlphaFoldDB" id="A0A7W6D2I2"/>
<keyword evidence="5 6" id="KW-0238">DNA-binding</keyword>
<reference evidence="8 9" key="1">
    <citation type="submission" date="2020-08" db="EMBL/GenBank/DDBJ databases">
        <title>Genomic Encyclopedia of Type Strains, Phase IV (KMG-IV): sequencing the most valuable type-strain genomes for metagenomic binning, comparative biology and taxonomic classification.</title>
        <authorList>
            <person name="Goeker M."/>
        </authorList>
    </citation>
    <scope>NUCLEOTIDE SEQUENCE [LARGE SCALE GENOMIC DNA]</scope>
    <source>
        <strain evidence="8 9">DSM 26575</strain>
    </source>
</reference>
<evidence type="ECO:0000256" key="1">
    <source>
        <dbReference type="ARBA" id="ARBA00022649"/>
    </source>
</evidence>
<dbReference type="EMBL" id="JACIDW010000027">
    <property type="protein sequence ID" value="MBB3966966.1"/>
    <property type="molecule type" value="Genomic_DNA"/>
</dbReference>
<dbReference type="PROSITE" id="PS52018">
    <property type="entry name" value="DART"/>
    <property type="match status" value="1"/>
</dbReference>
<dbReference type="GO" id="GO:0016779">
    <property type="term" value="F:nucleotidyltransferase activity"/>
    <property type="evidence" value="ECO:0007669"/>
    <property type="project" value="UniProtKB-KW"/>
</dbReference>
<sequence length="386" mass="42878">MNVTCGPGGCVHDYVPFYFGALSPMLLGVVNAKNVDQYDILYFEFPISIVDRPDTVFTNASANTAIPPQFYASGDQLDQLDWAAIDYTKWGSLDEAHRHRRMAEALVHGHVPVTAASRCVVWNDSVKKRVQQIVGNSAFPAIEFEDRNRRHYYKNLELKDGTSLVKGPGEILLHYNHYRDHVIQNGGKHVATADFKNLTALLAGLRANFGCVPHTAELVGLASANAGIHKQTVDLHTKDVVERLVNLPRYAALGDRQKKLAEIAAYLHDIGKGPKARWTSNGGLQKVDPNHPVGAMPMMAEILTKHVGTVKPNSAATLMKLVCYHDLVGDVLGRDRDERQIIDVVDDKDELDMLFVLGQADVLSLQEHWWDQAKADLVYRRCLAAI</sequence>
<organism evidence="8 9">
    <name type="scientific">Rhizobium metallidurans</name>
    <dbReference type="NCBI Taxonomy" id="1265931"/>
    <lineage>
        <taxon>Bacteria</taxon>
        <taxon>Pseudomonadati</taxon>
        <taxon>Pseudomonadota</taxon>
        <taxon>Alphaproteobacteria</taxon>
        <taxon>Hyphomicrobiales</taxon>
        <taxon>Rhizobiaceae</taxon>
        <taxon>Rhizobium/Agrobacterium group</taxon>
        <taxon>Rhizobium</taxon>
    </lineage>
</organism>
<dbReference type="SUPFAM" id="SSF109604">
    <property type="entry name" value="HD-domain/PDEase-like"/>
    <property type="match status" value="1"/>
</dbReference>
<keyword evidence="3" id="KW-0808">Transferase</keyword>